<dbReference type="InterPro" id="IPR027109">
    <property type="entry name" value="Swc4/Dmap1"/>
</dbReference>
<keyword evidence="3" id="KW-0805">Transcription regulation</keyword>
<evidence type="ECO:0000256" key="7">
    <source>
        <dbReference type="SAM" id="MobiDB-lite"/>
    </source>
</evidence>
<dbReference type="GO" id="GO:0006338">
    <property type="term" value="P:chromatin remodeling"/>
    <property type="evidence" value="ECO:0007669"/>
    <property type="project" value="InterPro"/>
</dbReference>
<dbReference type="GeneTree" id="ENSGT00390000016466"/>
<evidence type="ECO:0000256" key="6">
    <source>
        <dbReference type="ARBA" id="ARBA00067416"/>
    </source>
</evidence>
<dbReference type="OMA" id="RNNIQNW"/>
<dbReference type="AlphaFoldDB" id="A0A8C4R863"/>
<evidence type="ECO:0000259" key="9">
    <source>
        <dbReference type="Pfam" id="PF16282"/>
    </source>
</evidence>
<dbReference type="InterPro" id="IPR032563">
    <property type="entry name" value="DAMP1_SANT-like"/>
</dbReference>
<feature type="domain" description="DAMP1 SANT/Myb-like" evidence="9">
    <location>
        <begin position="119"/>
        <end position="197"/>
    </location>
</feature>
<evidence type="ECO:0000256" key="5">
    <source>
        <dbReference type="ARBA" id="ARBA00023242"/>
    </source>
</evidence>
<comment type="subcellular location">
    <subcellularLocation>
        <location evidence="1">Nucleus</location>
    </subcellularLocation>
</comment>
<dbReference type="PANTHER" id="PTHR12855">
    <property type="entry name" value="DNA METHYLTRANSFERASE 1-ASSOCIATED PROTEIN 1 FAMILY MEMBER"/>
    <property type="match status" value="1"/>
</dbReference>
<reference evidence="10" key="1">
    <citation type="submission" date="2025-05" db="UniProtKB">
        <authorList>
            <consortium name="Ensembl"/>
        </authorList>
    </citation>
    <scope>IDENTIFICATION</scope>
</reference>
<evidence type="ECO:0000256" key="1">
    <source>
        <dbReference type="ARBA" id="ARBA00004123"/>
    </source>
</evidence>
<dbReference type="GO" id="GO:0000812">
    <property type="term" value="C:Swr1 complex"/>
    <property type="evidence" value="ECO:0007669"/>
    <property type="project" value="TreeGrafter"/>
</dbReference>
<keyword evidence="11" id="KW-1185">Reference proteome</keyword>
<proteinExistence type="predicted"/>
<dbReference type="FunFam" id="1.10.10.60:FF:000087">
    <property type="entry name" value="DNA methyltransferase 1-associated protein 1"/>
    <property type="match status" value="1"/>
</dbReference>
<protein>
    <recommendedName>
        <fullName evidence="6">DNA methyltransferase 1-associated protein 1</fullName>
    </recommendedName>
</protein>
<dbReference type="Gene3D" id="1.10.10.60">
    <property type="entry name" value="Homeodomain-like"/>
    <property type="match status" value="1"/>
</dbReference>
<keyword evidence="5" id="KW-0539">Nucleus</keyword>
<dbReference type="GO" id="GO:0035267">
    <property type="term" value="C:NuA4 histone acetyltransferase complex"/>
    <property type="evidence" value="ECO:0007669"/>
    <property type="project" value="InterPro"/>
</dbReference>
<dbReference type="Proteomes" id="UP000694388">
    <property type="component" value="Unplaced"/>
</dbReference>
<dbReference type="Ensembl" id="ENSEBUT00000026108.1">
    <property type="protein sequence ID" value="ENSEBUP00000025532.1"/>
    <property type="gene ID" value="ENSEBUG00000015740.1"/>
</dbReference>
<dbReference type="GO" id="GO:0003714">
    <property type="term" value="F:transcription corepressor activity"/>
    <property type="evidence" value="ECO:0007669"/>
    <property type="project" value="TreeGrafter"/>
</dbReference>
<organism evidence="10 11">
    <name type="scientific">Eptatretus burgeri</name>
    <name type="common">Inshore hagfish</name>
    <dbReference type="NCBI Taxonomy" id="7764"/>
    <lineage>
        <taxon>Eukaryota</taxon>
        <taxon>Metazoa</taxon>
        <taxon>Chordata</taxon>
        <taxon>Craniata</taxon>
        <taxon>Vertebrata</taxon>
        <taxon>Cyclostomata</taxon>
        <taxon>Myxini</taxon>
        <taxon>Myxiniformes</taxon>
        <taxon>Myxinidae</taxon>
        <taxon>Eptatretinae</taxon>
        <taxon>Eptatretus</taxon>
    </lineage>
</organism>
<evidence type="ECO:0000256" key="4">
    <source>
        <dbReference type="ARBA" id="ARBA00023163"/>
    </source>
</evidence>
<evidence type="ECO:0000256" key="2">
    <source>
        <dbReference type="ARBA" id="ARBA00022853"/>
    </source>
</evidence>
<keyword evidence="2" id="KW-0156">Chromatin regulator</keyword>
<evidence type="ECO:0000313" key="10">
    <source>
        <dbReference type="Ensembl" id="ENSEBUP00000025532.1"/>
    </source>
</evidence>
<evidence type="ECO:0000313" key="11">
    <source>
        <dbReference type="Proteomes" id="UP000694388"/>
    </source>
</evidence>
<feature type="domain" description="DNA methyltransferase 1-associated 1" evidence="8">
    <location>
        <begin position="239"/>
        <end position="420"/>
    </location>
</feature>
<feature type="compositionally biased region" description="Basic and acidic residues" evidence="7">
    <location>
        <begin position="315"/>
        <end position="324"/>
    </location>
</feature>
<feature type="region of interest" description="Disordered" evidence="7">
    <location>
        <begin position="291"/>
        <end position="331"/>
    </location>
</feature>
<dbReference type="Ensembl" id="ENSEBUT00000026125.1">
    <property type="protein sequence ID" value="ENSEBUP00000025549.1"/>
    <property type="gene ID" value="ENSEBUG00000015740.1"/>
</dbReference>
<evidence type="ECO:0000256" key="3">
    <source>
        <dbReference type="ARBA" id="ARBA00023015"/>
    </source>
</evidence>
<keyword evidence="4" id="KW-0804">Transcription</keyword>
<dbReference type="GO" id="GO:0000122">
    <property type="term" value="P:negative regulation of transcription by RNA polymerase II"/>
    <property type="evidence" value="ECO:0007669"/>
    <property type="project" value="TreeGrafter"/>
</dbReference>
<dbReference type="PANTHER" id="PTHR12855:SF10">
    <property type="entry name" value="DNA METHYLTRANSFERASE 1-ASSOCIATED PROTEIN 1"/>
    <property type="match status" value="1"/>
</dbReference>
<sequence>MALGADVRAILELGGSNEGVGPITKKDLLCDKKKSKKLVETPTFKRPEGMHREVYALLYTRDAPPLLPSDSTRGYRTAKARLGCRRVRPWHWVPFTNPARSDGALLHHWRRVCDENQPYPFARFNKTVDIPSYSEHEYQTLLQNESWSRAETDYLWDLCRQFDLRWIVIHDRYDTRRFGKRSLEDLKERYYMVSAKLARARGPGGERGPLSVPFDADHERRRKEQLERLFSRTPEQVTEEENLLTELRRIEARRRERERATADLHKLMTAADGAAGNAAGLRVSVGSAGSAGGVGSGQAGGGSGERRTAKKKVPQRREHGDRGGVPETTGIRFPDFKAAGVMLRSQRMRLPSSVGQKKVKVIEQVLTELGIDLIPMPTETIVTQFNELRSDLLLLYELRQAHATVEYDRHALQLRRDSLAAHMHPPPAETGAQTSTADEAASNYGVLPDGGSAEGSSASRKRREQPNVFTCPAAVKKKKI</sequence>
<feature type="compositionally biased region" description="Gly residues" evidence="7">
    <location>
        <begin position="291"/>
        <end position="303"/>
    </location>
</feature>
<accession>A0A8C4R863</accession>
<dbReference type="Pfam" id="PF05499">
    <property type="entry name" value="DMAP1"/>
    <property type="match status" value="1"/>
</dbReference>
<name>A0A8C4R863_EPTBU</name>
<dbReference type="GO" id="GO:0006281">
    <property type="term" value="P:DNA repair"/>
    <property type="evidence" value="ECO:0007669"/>
    <property type="project" value="InterPro"/>
</dbReference>
<dbReference type="Pfam" id="PF16282">
    <property type="entry name" value="SANT_DAMP1_like"/>
    <property type="match status" value="1"/>
</dbReference>
<feature type="region of interest" description="Disordered" evidence="7">
    <location>
        <begin position="422"/>
        <end position="480"/>
    </location>
</feature>
<dbReference type="InterPro" id="IPR008468">
    <property type="entry name" value="DMAP1"/>
</dbReference>
<evidence type="ECO:0000259" key="8">
    <source>
        <dbReference type="Pfam" id="PF05499"/>
    </source>
</evidence>